<evidence type="ECO:0000259" key="1">
    <source>
        <dbReference type="Pfam" id="PF00534"/>
    </source>
</evidence>
<protein>
    <submittedName>
        <fullName evidence="3">Glycosyltransferase</fullName>
    </submittedName>
</protein>
<name>A0ABY2TSD7_9SPIR</name>
<dbReference type="Proteomes" id="UP000310168">
    <property type="component" value="Unassembled WGS sequence"/>
</dbReference>
<dbReference type="SUPFAM" id="SSF53756">
    <property type="entry name" value="UDP-Glycosyltransferase/glycogen phosphorylase"/>
    <property type="match status" value="1"/>
</dbReference>
<dbReference type="PANTHER" id="PTHR22916:SF56">
    <property type="entry name" value="GLYCOSYL TRANSFERASE"/>
    <property type="match status" value="1"/>
</dbReference>
<dbReference type="SUPFAM" id="SSF53448">
    <property type="entry name" value="Nucleotide-diphospho-sugar transferases"/>
    <property type="match status" value="1"/>
</dbReference>
<sequence length="779" mass="91411">MNNDLISIIIPTYNGEKYISETIDSILNQTYKNWELIIIDDGSTDSTNNIVNKYIEKDSRISYYKNEKNMKQAYSLNRGFSLSKGNYLTWTADDNILLPNCIEILITFLLNNNCDLCYGNMLNFYTDKSLNHSNFNKFVIDTKKYGKLANLISCTVGGAFLYKRSIFNEIGEYTLDSDFHLVIDYDYWIRINKNHIILPIDTNDIIYHYRIHNNQLTSKYFSELLYQNILLIIKYLPDYELTIYNIEFVFNRIFELCSVIKDRYESNIDIDVYKKLINYIHHNMFQVLKDKIKLESEYISDYVLVKFCVKLNNLFSDKNIEKDLYDLLSISKFSCLQIGDRDLVGNKFNGHNLHIYLRELGIDANHIVNIKESDDENTYVYNTNVNNFTESLIKNNLFLSSDLLHLHLIHNTEFDIKYLPLITKLKPTVITLHDPYFLSGHCVYHFDCEKWKDHCYDCDYLDKPFIIENDDTAFKFEIKKQAIQNSNIVAIVASKWMEDKLKESPIWKNKKIYRIPFGIDQDKFKPKDIIEAKKELGIDKDSITLMFRADGYIYKGMDIIEEALLNINTNKTIVLITVGTSETAIKKLKNKYKILSYEWIKDDYLLAKLYQACDIFLMPSRQEAFGAMAAEAMSCEKMVLSISGTSLPEVINSPECGIACEEKEYTEKLQYLIDNLDEVKERGKKSLDFAIKNYNHMIYSYRILDIYKNMIEDYKLDENYKIILEQLKKYNNSNILTTNNNITTSNYKNNNFGIFIQNNDKYLTINIFGIKITIKKKAK</sequence>
<dbReference type="InterPro" id="IPR029044">
    <property type="entry name" value="Nucleotide-diphossugar_trans"/>
</dbReference>
<dbReference type="Gene3D" id="3.40.50.2000">
    <property type="entry name" value="Glycogen Phosphorylase B"/>
    <property type="match status" value="2"/>
</dbReference>
<dbReference type="InterPro" id="IPR001296">
    <property type="entry name" value="Glyco_trans_1"/>
</dbReference>
<dbReference type="Pfam" id="PF00534">
    <property type="entry name" value="Glycos_transf_1"/>
    <property type="match status" value="1"/>
</dbReference>
<accession>A0ABY2TSD7</accession>
<dbReference type="PANTHER" id="PTHR22916">
    <property type="entry name" value="GLYCOSYLTRANSFERASE"/>
    <property type="match status" value="1"/>
</dbReference>
<reference evidence="3 4" key="1">
    <citation type="journal article" date="2019" name="Anaerobe">
        <title>Brachyspira catarrhinii sp. nov., an anaerobic intestinal spirochaete isolated from vervet monkeys may have been misidentified as Brachyspira aalborgi in previous studies.</title>
        <authorList>
            <person name="Phillips N.D."/>
            <person name="La T."/>
            <person name="Hampson D.J."/>
        </authorList>
    </citation>
    <scope>NUCLEOTIDE SEQUENCE [LARGE SCALE GENOMIC DNA]</scope>
    <source>
        <strain evidence="3 4">Z12</strain>
    </source>
</reference>
<gene>
    <name evidence="3" type="ORF">EZH24_03435</name>
</gene>
<dbReference type="Gene3D" id="3.90.550.10">
    <property type="entry name" value="Spore Coat Polysaccharide Biosynthesis Protein SpsA, Chain A"/>
    <property type="match status" value="1"/>
</dbReference>
<keyword evidence="4" id="KW-1185">Reference proteome</keyword>
<feature type="domain" description="Glycosyltransferase 2-like" evidence="2">
    <location>
        <begin position="7"/>
        <end position="170"/>
    </location>
</feature>
<dbReference type="RefSeq" id="WP_137997732.1">
    <property type="nucleotide sequence ID" value="NZ_SJDU01000054.1"/>
</dbReference>
<dbReference type="EMBL" id="SJDU01000054">
    <property type="protein sequence ID" value="TKZ35792.1"/>
    <property type="molecule type" value="Genomic_DNA"/>
</dbReference>
<evidence type="ECO:0000313" key="4">
    <source>
        <dbReference type="Proteomes" id="UP000310168"/>
    </source>
</evidence>
<evidence type="ECO:0000259" key="2">
    <source>
        <dbReference type="Pfam" id="PF00535"/>
    </source>
</evidence>
<dbReference type="Pfam" id="PF00535">
    <property type="entry name" value="Glycos_transf_2"/>
    <property type="match status" value="1"/>
</dbReference>
<comment type="caution">
    <text evidence="3">The sequence shown here is derived from an EMBL/GenBank/DDBJ whole genome shotgun (WGS) entry which is preliminary data.</text>
</comment>
<feature type="domain" description="Glycosyl transferase family 1" evidence="1">
    <location>
        <begin position="530"/>
        <end position="676"/>
    </location>
</feature>
<organism evidence="3 4">
    <name type="scientific">Brachyspira catarrhinii</name>
    <dbReference type="NCBI Taxonomy" id="2528966"/>
    <lineage>
        <taxon>Bacteria</taxon>
        <taxon>Pseudomonadati</taxon>
        <taxon>Spirochaetota</taxon>
        <taxon>Spirochaetia</taxon>
        <taxon>Brachyspirales</taxon>
        <taxon>Brachyspiraceae</taxon>
        <taxon>Brachyspira</taxon>
    </lineage>
</organism>
<dbReference type="InterPro" id="IPR001173">
    <property type="entry name" value="Glyco_trans_2-like"/>
</dbReference>
<evidence type="ECO:0000313" key="3">
    <source>
        <dbReference type="EMBL" id="TKZ35792.1"/>
    </source>
</evidence>
<proteinExistence type="predicted"/>